<evidence type="ECO:0000256" key="6">
    <source>
        <dbReference type="SAM" id="Phobius"/>
    </source>
</evidence>
<evidence type="ECO:0000313" key="9">
    <source>
        <dbReference type="Proteomes" id="UP000194641"/>
    </source>
</evidence>
<organism evidence="8 9">
    <name type="scientific">Acetobacter indonesiensis</name>
    <dbReference type="NCBI Taxonomy" id="104101"/>
    <lineage>
        <taxon>Bacteria</taxon>
        <taxon>Pseudomonadati</taxon>
        <taxon>Pseudomonadota</taxon>
        <taxon>Alphaproteobacteria</taxon>
        <taxon>Acetobacterales</taxon>
        <taxon>Acetobacteraceae</taxon>
        <taxon>Acetobacter</taxon>
    </lineage>
</organism>
<dbReference type="RefSeq" id="WP_086658882.1">
    <property type="nucleotide sequence ID" value="NZ_JBJJWX010000019.1"/>
</dbReference>
<reference evidence="9" key="1">
    <citation type="submission" date="2014-06" db="EMBL/GenBank/DDBJ databases">
        <authorList>
            <person name="Winans N.J."/>
            <person name="Newell P.D."/>
            <person name="Douglas A.E."/>
        </authorList>
    </citation>
    <scope>NUCLEOTIDE SEQUENCE [LARGE SCALE GENOMIC DNA]</scope>
</reference>
<evidence type="ECO:0000256" key="2">
    <source>
        <dbReference type="ARBA" id="ARBA00022692"/>
    </source>
</evidence>
<sequence length="115" mass="12414">MIRLTLVIPFLLALVVFSASNQDPLDMWLLTYSWKSSAGVLALIVAAVAFVMGAFCLWAAELVQRRRARKAEQRVRELENQLAQAQAAVATRVAAPAQAVPISGTVVPPPAEDSL</sequence>
<evidence type="ECO:0000259" key="7">
    <source>
        <dbReference type="Pfam" id="PF06305"/>
    </source>
</evidence>
<evidence type="ECO:0000256" key="5">
    <source>
        <dbReference type="SAM" id="Coils"/>
    </source>
</evidence>
<keyword evidence="2 6" id="KW-0812">Transmembrane</keyword>
<dbReference type="Proteomes" id="UP000194641">
    <property type="component" value="Unassembled WGS sequence"/>
</dbReference>
<gene>
    <name evidence="8" type="ORF">HK17_15730</name>
</gene>
<name>A0A252AX53_9PROT</name>
<dbReference type="GO" id="GO:0005886">
    <property type="term" value="C:plasma membrane"/>
    <property type="evidence" value="ECO:0007669"/>
    <property type="project" value="InterPro"/>
</dbReference>
<keyword evidence="3 6" id="KW-1133">Transmembrane helix</keyword>
<proteinExistence type="predicted"/>
<comment type="caution">
    <text evidence="8">The sequence shown here is derived from an EMBL/GenBank/DDBJ whole genome shotgun (WGS) entry which is preliminary data.</text>
</comment>
<dbReference type="InterPro" id="IPR010445">
    <property type="entry name" value="LapA_dom"/>
</dbReference>
<evidence type="ECO:0000313" key="8">
    <source>
        <dbReference type="EMBL" id="OUI95893.1"/>
    </source>
</evidence>
<keyword evidence="5" id="KW-0175">Coiled coil</keyword>
<dbReference type="EMBL" id="JOPA01000008">
    <property type="protein sequence ID" value="OUI95893.1"/>
    <property type="molecule type" value="Genomic_DNA"/>
</dbReference>
<protein>
    <recommendedName>
        <fullName evidence="7">Lipopolysaccharide assembly protein A domain-containing protein</fullName>
    </recommendedName>
</protein>
<evidence type="ECO:0000256" key="3">
    <source>
        <dbReference type="ARBA" id="ARBA00022989"/>
    </source>
</evidence>
<keyword evidence="1" id="KW-1003">Cell membrane</keyword>
<dbReference type="Pfam" id="PF06305">
    <property type="entry name" value="LapA_dom"/>
    <property type="match status" value="1"/>
</dbReference>
<evidence type="ECO:0000256" key="1">
    <source>
        <dbReference type="ARBA" id="ARBA00022475"/>
    </source>
</evidence>
<keyword evidence="4 6" id="KW-0472">Membrane</keyword>
<feature type="coiled-coil region" evidence="5">
    <location>
        <begin position="61"/>
        <end position="88"/>
    </location>
</feature>
<dbReference type="AlphaFoldDB" id="A0A252AX53"/>
<accession>A0A252AX53</accession>
<evidence type="ECO:0000256" key="4">
    <source>
        <dbReference type="ARBA" id="ARBA00023136"/>
    </source>
</evidence>
<feature type="transmembrane region" description="Helical" evidence="6">
    <location>
        <begin position="38"/>
        <end position="60"/>
    </location>
</feature>
<feature type="domain" description="Lipopolysaccharide assembly protein A" evidence="7">
    <location>
        <begin position="21"/>
        <end position="83"/>
    </location>
</feature>